<dbReference type="eggNOG" id="COG3761">
    <property type="taxonomic scope" value="Bacteria"/>
</dbReference>
<feature type="region of interest" description="Disordered" evidence="1">
    <location>
        <begin position="100"/>
        <end position="138"/>
    </location>
</feature>
<dbReference type="STRING" id="693986.MOC_0309"/>
<name>A0A089Q0C1_9HYPH</name>
<keyword evidence="3" id="KW-1185">Reference proteome</keyword>
<dbReference type="RefSeq" id="WP_078947231.1">
    <property type="nucleotide sequence ID" value="NZ_CP003811.1"/>
</dbReference>
<evidence type="ECO:0000256" key="1">
    <source>
        <dbReference type="SAM" id="MobiDB-lite"/>
    </source>
</evidence>
<dbReference type="AlphaFoldDB" id="A0A089Q0C1"/>
<dbReference type="InterPro" id="IPR007763">
    <property type="entry name" value="NDUFA12"/>
</dbReference>
<dbReference type="PANTHER" id="PTHR12910:SF2">
    <property type="entry name" value="NADH DEHYDROGENASE [UBIQUINONE] 1 ALPHA SUBCOMPLEX SUBUNIT 12"/>
    <property type="match status" value="1"/>
</dbReference>
<dbReference type="GeneID" id="96605290"/>
<dbReference type="Pfam" id="PF05071">
    <property type="entry name" value="NDUFA12"/>
    <property type="match status" value="1"/>
</dbReference>
<dbReference type="GO" id="GO:0045271">
    <property type="term" value="C:respiratory chain complex I"/>
    <property type="evidence" value="ECO:0007669"/>
    <property type="project" value="InterPro"/>
</dbReference>
<dbReference type="GO" id="GO:0006979">
    <property type="term" value="P:response to oxidative stress"/>
    <property type="evidence" value="ECO:0007669"/>
    <property type="project" value="TreeGrafter"/>
</dbReference>
<organism evidence="2 3">
    <name type="scientific">Methylobacterium oryzae CBMB20</name>
    <dbReference type="NCBI Taxonomy" id="693986"/>
    <lineage>
        <taxon>Bacteria</taxon>
        <taxon>Pseudomonadati</taxon>
        <taxon>Pseudomonadota</taxon>
        <taxon>Alphaproteobacteria</taxon>
        <taxon>Hyphomicrobiales</taxon>
        <taxon>Methylobacteriaceae</taxon>
        <taxon>Methylobacterium</taxon>
    </lineage>
</organism>
<dbReference type="NCBIfam" id="NF006040">
    <property type="entry name" value="PRK08183.1"/>
    <property type="match status" value="1"/>
</dbReference>
<evidence type="ECO:0000313" key="2">
    <source>
        <dbReference type="EMBL" id="AIQ88064.1"/>
    </source>
</evidence>
<sequence length="138" mass="15452">MALKDTLLRVFTWWNGQTVSLALQTARTGIFVGEDEFGNKYYKAEGALIDRSVGSERRWVVYNGYADASKVPPGWRGWLCHNVDLAPSEENYEPKAWQKPHIENQTGTANAYRPAGSQLSWGQRPAATGDYVSWSPGE</sequence>
<dbReference type="PANTHER" id="PTHR12910">
    <property type="entry name" value="NADH-UBIQUINONE OXIDOREDUCTASE SUBUNIT B17.2"/>
    <property type="match status" value="1"/>
</dbReference>
<reference evidence="2 3" key="1">
    <citation type="journal article" date="2014" name="PLoS ONE">
        <title>Genome Information of Methylobacterium oryzae, a Plant-Probiotic Methylotroph in the Phyllosphere.</title>
        <authorList>
            <person name="Kwak M.J."/>
            <person name="Jeong H."/>
            <person name="Madhaiyan M."/>
            <person name="Lee Y."/>
            <person name="Sa T.M."/>
            <person name="Oh T.K."/>
            <person name="Kim J.F."/>
        </authorList>
    </citation>
    <scope>NUCLEOTIDE SEQUENCE [LARGE SCALE GENOMIC DNA]</scope>
    <source>
        <strain evidence="2 3">CBMB20</strain>
    </source>
</reference>
<dbReference type="KEGG" id="mor:MOC_0309"/>
<accession>A0A089Q0C1</accession>
<proteinExistence type="predicted"/>
<dbReference type="EMBL" id="CP003811">
    <property type="protein sequence ID" value="AIQ88064.1"/>
    <property type="molecule type" value="Genomic_DNA"/>
</dbReference>
<dbReference type="Proteomes" id="UP000029492">
    <property type="component" value="Chromosome"/>
</dbReference>
<gene>
    <name evidence="2" type="ORF">MOC_0309</name>
</gene>
<evidence type="ECO:0000313" key="3">
    <source>
        <dbReference type="Proteomes" id="UP000029492"/>
    </source>
</evidence>
<protein>
    <submittedName>
        <fullName evidence="2">NADH:ubiquinone oxidoreductase subunit</fullName>
    </submittedName>
</protein>
<dbReference type="HOGENOM" id="CLU_110455_4_0_5"/>